<keyword evidence="3" id="KW-1185">Reference proteome</keyword>
<protein>
    <recommendedName>
        <fullName evidence="4">Lipoprotein</fullName>
    </recommendedName>
</protein>
<dbReference type="EMBL" id="LNYJ01000011">
    <property type="protein sequence ID" value="KTD16738.1"/>
    <property type="molecule type" value="Genomic_DNA"/>
</dbReference>
<dbReference type="RefSeq" id="WP_058470569.1">
    <property type="nucleotide sequence ID" value="NZ_CAAAIC010000002.1"/>
</dbReference>
<dbReference type="STRING" id="456.Ljor_1044"/>
<proteinExistence type="predicted"/>
<keyword evidence="1" id="KW-0732">Signal</keyword>
<organism evidence="2 3">
    <name type="scientific">Legionella jordanis</name>
    <dbReference type="NCBI Taxonomy" id="456"/>
    <lineage>
        <taxon>Bacteria</taxon>
        <taxon>Pseudomonadati</taxon>
        <taxon>Pseudomonadota</taxon>
        <taxon>Gammaproteobacteria</taxon>
        <taxon>Legionellales</taxon>
        <taxon>Legionellaceae</taxon>
        <taxon>Legionella</taxon>
    </lineage>
</organism>
<evidence type="ECO:0000313" key="2">
    <source>
        <dbReference type="EMBL" id="KTD16738.1"/>
    </source>
</evidence>
<sequence>MRTKTLSFVLLLMPPLICAQGCIIGGKPDTPRYVCVDGRSLCQSPSGLIWQAKRGCFMSKIPCCAYEATHYAFSSNPARVYYQYKKCKEGYAFHWGEMQTH</sequence>
<feature type="chain" id="PRO_5006914573" description="Lipoprotein" evidence="1">
    <location>
        <begin position="20"/>
        <end position="101"/>
    </location>
</feature>
<dbReference type="PATRIC" id="fig|456.5.peg.1111"/>
<dbReference type="AlphaFoldDB" id="A0A0W0V9G6"/>
<reference evidence="2 3" key="1">
    <citation type="submission" date="2015-11" db="EMBL/GenBank/DDBJ databases">
        <title>Genomic analysis of 38 Legionella species identifies large and diverse effector repertoires.</title>
        <authorList>
            <person name="Burstein D."/>
            <person name="Amaro F."/>
            <person name="Zusman T."/>
            <person name="Lifshitz Z."/>
            <person name="Cohen O."/>
            <person name="Gilbert J.A."/>
            <person name="Pupko T."/>
            <person name="Shuman H.A."/>
            <person name="Segal G."/>
        </authorList>
    </citation>
    <scope>NUCLEOTIDE SEQUENCE [LARGE SCALE GENOMIC DNA]</scope>
    <source>
        <strain evidence="2 3">BL-540</strain>
    </source>
</reference>
<evidence type="ECO:0000256" key="1">
    <source>
        <dbReference type="SAM" id="SignalP"/>
    </source>
</evidence>
<name>A0A0W0V9G6_9GAMM</name>
<comment type="caution">
    <text evidence="2">The sequence shown here is derived from an EMBL/GenBank/DDBJ whole genome shotgun (WGS) entry which is preliminary data.</text>
</comment>
<dbReference type="Proteomes" id="UP000055035">
    <property type="component" value="Unassembled WGS sequence"/>
</dbReference>
<feature type="signal peptide" evidence="1">
    <location>
        <begin position="1"/>
        <end position="19"/>
    </location>
</feature>
<evidence type="ECO:0008006" key="4">
    <source>
        <dbReference type="Google" id="ProtNLM"/>
    </source>
</evidence>
<gene>
    <name evidence="2" type="ORF">Ljor_1044</name>
</gene>
<accession>A0A0W0V9G6</accession>
<evidence type="ECO:0000313" key="3">
    <source>
        <dbReference type="Proteomes" id="UP000055035"/>
    </source>
</evidence>
<dbReference type="OrthoDB" id="5639188at2"/>